<dbReference type="GeneID" id="66061847"/>
<organism evidence="1 2">
    <name type="scientific">Ustilaginoidea virens</name>
    <name type="common">Rice false smut fungus</name>
    <name type="synonym">Villosiclava virens</name>
    <dbReference type="NCBI Taxonomy" id="1159556"/>
    <lineage>
        <taxon>Eukaryota</taxon>
        <taxon>Fungi</taxon>
        <taxon>Dikarya</taxon>
        <taxon>Ascomycota</taxon>
        <taxon>Pezizomycotina</taxon>
        <taxon>Sordariomycetes</taxon>
        <taxon>Hypocreomycetidae</taxon>
        <taxon>Hypocreales</taxon>
        <taxon>Clavicipitaceae</taxon>
        <taxon>Ustilaginoidea</taxon>
    </lineage>
</organism>
<sequence length="72" mass="8039">MVLTSCIRVYTIMADQPQPSSPKRCNHAETRILSYQDIDYSGPLKPEISSLAAQLPCFSRVYGVRPLSLVLL</sequence>
<dbReference type="AlphaFoldDB" id="A0A8E5HK22"/>
<dbReference type="EMBL" id="CP072753">
    <property type="protein sequence ID" value="QUC16828.1"/>
    <property type="molecule type" value="Genomic_DNA"/>
</dbReference>
<keyword evidence="2" id="KW-1185">Reference proteome</keyword>
<dbReference type="KEGG" id="uvi:66061847"/>
<proteinExistence type="predicted"/>
<accession>A0A8E5HK22</accession>
<dbReference type="RefSeq" id="XP_042994501.1">
    <property type="nucleotide sequence ID" value="XM_043138567.1"/>
</dbReference>
<evidence type="ECO:0000313" key="1">
    <source>
        <dbReference type="EMBL" id="QUC16828.1"/>
    </source>
</evidence>
<protein>
    <submittedName>
        <fullName evidence="1">Uncharacterized protein</fullName>
    </submittedName>
</protein>
<gene>
    <name evidence="1" type="ORF">UV8b_01069</name>
</gene>
<evidence type="ECO:0000313" key="2">
    <source>
        <dbReference type="Proteomes" id="UP000027002"/>
    </source>
</evidence>
<dbReference type="Proteomes" id="UP000027002">
    <property type="component" value="Chromosome 1"/>
</dbReference>
<name>A0A8E5HK22_USTVR</name>
<reference evidence="1" key="1">
    <citation type="submission" date="2020-03" db="EMBL/GenBank/DDBJ databases">
        <title>A mixture of massive structural variations and highly conserved coding sequences in Ustilaginoidea virens genome.</title>
        <authorList>
            <person name="Zhang K."/>
            <person name="Zhao Z."/>
            <person name="Zhang Z."/>
            <person name="Li Y."/>
            <person name="Hsiang T."/>
            <person name="Sun W."/>
        </authorList>
    </citation>
    <scope>NUCLEOTIDE SEQUENCE</scope>
    <source>
        <strain evidence="1">UV-8b</strain>
    </source>
</reference>